<gene>
    <name evidence="2" type="ORF">ENSA7_75770</name>
</gene>
<dbReference type="RefSeq" id="WP_146158615.1">
    <property type="nucleotide sequence ID" value="NZ_PVNL01000139.1"/>
</dbReference>
<dbReference type="AlphaFoldDB" id="A0A2S9XPH5"/>
<accession>A0A2S9XPH5</accession>
<dbReference type="InterPro" id="IPR001478">
    <property type="entry name" value="PDZ"/>
</dbReference>
<dbReference type="Gene3D" id="2.30.42.10">
    <property type="match status" value="1"/>
</dbReference>
<comment type="caution">
    <text evidence="2">The sequence shown here is derived from an EMBL/GenBank/DDBJ whole genome shotgun (WGS) entry which is preliminary data.</text>
</comment>
<reference evidence="2 3" key="1">
    <citation type="submission" date="2018-03" db="EMBL/GenBank/DDBJ databases">
        <title>Draft Genome Sequences of the Obligatory Marine Myxobacteria Enhygromyxa salina SWB007.</title>
        <authorList>
            <person name="Poehlein A."/>
            <person name="Moghaddam J.A."/>
            <person name="Harms H."/>
            <person name="Alanjari M."/>
            <person name="Koenig G.M."/>
            <person name="Daniel R."/>
            <person name="Schaeberle T.F."/>
        </authorList>
    </citation>
    <scope>NUCLEOTIDE SEQUENCE [LARGE SCALE GENOMIC DNA]</scope>
    <source>
        <strain evidence="2 3">SWB007</strain>
    </source>
</reference>
<dbReference type="Gene3D" id="3.30.750.44">
    <property type="match status" value="1"/>
</dbReference>
<sequence length="143" mass="15458">MKTDSSALARWRLARRISLGAIVVAGTMTTAAAVAQRIAAHPCSMSQRANVQSYYSYSGIGVELTQDGSDFVVARVFAGSPADGKLFPGAVLLSVDGESPKHMQQWTNMIRGEQGTPVELEVVYPCSGHDTVVLERDVVRLRY</sequence>
<dbReference type="EMBL" id="PVNL01000139">
    <property type="protein sequence ID" value="PRP94755.1"/>
    <property type="molecule type" value="Genomic_DNA"/>
</dbReference>
<dbReference type="OrthoDB" id="5518472at2"/>
<protein>
    <recommendedName>
        <fullName evidence="1">PDZ domain-containing protein</fullName>
    </recommendedName>
</protein>
<dbReference type="SMART" id="SM00228">
    <property type="entry name" value="PDZ"/>
    <property type="match status" value="1"/>
</dbReference>
<evidence type="ECO:0000313" key="2">
    <source>
        <dbReference type="EMBL" id="PRP94755.1"/>
    </source>
</evidence>
<dbReference type="Pfam" id="PF17820">
    <property type="entry name" value="PDZ_6"/>
    <property type="match status" value="1"/>
</dbReference>
<evidence type="ECO:0000313" key="3">
    <source>
        <dbReference type="Proteomes" id="UP000238823"/>
    </source>
</evidence>
<organism evidence="2 3">
    <name type="scientific">Enhygromyxa salina</name>
    <dbReference type="NCBI Taxonomy" id="215803"/>
    <lineage>
        <taxon>Bacteria</taxon>
        <taxon>Pseudomonadati</taxon>
        <taxon>Myxococcota</taxon>
        <taxon>Polyangia</taxon>
        <taxon>Nannocystales</taxon>
        <taxon>Nannocystaceae</taxon>
        <taxon>Enhygromyxa</taxon>
    </lineage>
</organism>
<dbReference type="InterPro" id="IPR041489">
    <property type="entry name" value="PDZ_6"/>
</dbReference>
<evidence type="ECO:0000259" key="1">
    <source>
        <dbReference type="SMART" id="SM00228"/>
    </source>
</evidence>
<dbReference type="InterPro" id="IPR036034">
    <property type="entry name" value="PDZ_sf"/>
</dbReference>
<proteinExistence type="predicted"/>
<dbReference type="SUPFAM" id="SSF50156">
    <property type="entry name" value="PDZ domain-like"/>
    <property type="match status" value="1"/>
</dbReference>
<feature type="domain" description="PDZ" evidence="1">
    <location>
        <begin position="58"/>
        <end position="126"/>
    </location>
</feature>
<dbReference type="Proteomes" id="UP000238823">
    <property type="component" value="Unassembled WGS sequence"/>
</dbReference>
<name>A0A2S9XPH5_9BACT</name>